<protein>
    <submittedName>
        <fullName evidence="1">Uncharacterized protein</fullName>
    </submittedName>
</protein>
<proteinExistence type="predicted"/>
<reference evidence="1" key="1">
    <citation type="submission" date="2019-08" db="EMBL/GenBank/DDBJ databases">
        <authorList>
            <person name="Kucharzyk K."/>
            <person name="Murdoch R.W."/>
            <person name="Higgins S."/>
            <person name="Loffler F."/>
        </authorList>
    </citation>
    <scope>NUCLEOTIDE SEQUENCE</scope>
</reference>
<dbReference type="AlphaFoldDB" id="A0A645CRR0"/>
<comment type="caution">
    <text evidence="1">The sequence shown here is derived from an EMBL/GenBank/DDBJ whole genome shotgun (WGS) entry which is preliminary data.</text>
</comment>
<name>A0A645CRR0_9ZZZZ</name>
<dbReference type="EMBL" id="VSSQ01029441">
    <property type="protein sequence ID" value="MPM79585.1"/>
    <property type="molecule type" value="Genomic_DNA"/>
</dbReference>
<sequence length="43" mass="4757">MPPGPKHMKSKKRGISFRRSGMKHVIIPTQATKIPNISTDNGL</sequence>
<organism evidence="1">
    <name type="scientific">bioreactor metagenome</name>
    <dbReference type="NCBI Taxonomy" id="1076179"/>
    <lineage>
        <taxon>unclassified sequences</taxon>
        <taxon>metagenomes</taxon>
        <taxon>ecological metagenomes</taxon>
    </lineage>
</organism>
<accession>A0A645CRR0</accession>
<gene>
    <name evidence="1" type="ORF">SDC9_126624</name>
</gene>
<evidence type="ECO:0000313" key="1">
    <source>
        <dbReference type="EMBL" id="MPM79585.1"/>
    </source>
</evidence>